<gene>
    <name evidence="5" type="ORF">BB561_001492</name>
</gene>
<dbReference type="PANTHER" id="PTHR43272">
    <property type="entry name" value="LONG-CHAIN-FATTY-ACID--COA LIGASE"/>
    <property type="match status" value="1"/>
</dbReference>
<dbReference type="CDD" id="cd00116">
    <property type="entry name" value="LRR_RI"/>
    <property type="match status" value="1"/>
</dbReference>
<dbReference type="PANTHER" id="PTHR43272:SF33">
    <property type="entry name" value="AMP-BINDING DOMAIN-CONTAINING PROTEIN-RELATED"/>
    <property type="match status" value="1"/>
</dbReference>
<dbReference type="Proteomes" id="UP000245383">
    <property type="component" value="Unassembled WGS sequence"/>
</dbReference>
<keyword evidence="2" id="KW-0067">ATP-binding</keyword>
<comment type="caution">
    <text evidence="5">The sequence shown here is derived from an EMBL/GenBank/DDBJ whole genome shotgun (WGS) entry which is preliminary data.</text>
</comment>
<dbReference type="GO" id="GO:0004467">
    <property type="term" value="F:long-chain fatty acid-CoA ligase activity"/>
    <property type="evidence" value="ECO:0007669"/>
    <property type="project" value="TreeGrafter"/>
</dbReference>
<sequence length="1108" mass="122703">MKAHVIPTQKKGESYVLRNHETSQNLELTLLPEVQTAYDMFWNSAKIAPTSPFVGHRPYNPVTKTFGPYVFQTYEQVAERLTNLGAGIIRINQKALGQPEGPFARQFPVCIYSINRPEWAITERACFTQSLYTVSLYDTLGESSVEYILNHCESPIIFCSLDKISKLLSLADKLPLVRVIVSIDSFGEDQNKPDIPSPFNTNSVSVLKSWANSANIALYDIHQVELIGKKAPIPHCPPKPTDTYTICYTSGTTGNPKGALSTHESYTFVAKSIYQSTQLSTPPIMMSYLPLAHCYDRTVENYTTLCQGSIGYFTGDITRLVDDIQTLQPTLFPSVPRLLNRIYDRMVSATINAPGLTGIMARRATETKLNNLKAGKGNLHFLWDRLLFKKLQAVISKRLEFVITGSAPLDPKVLDFLRIALLCKFVEGFGMTETAGVSSVQTMNEFTSGNVGIPNPGVELKLIDVPEMNYYATDKPNPRGELCIRGLNLFKEYIKDEEKTRESFTEDGWFMTGDIAKFNDDGTTSIIDRKKNIFKLSQGEYIAPEKIENVLGKNSLVMQTFVYGDSLKNHLIGIVVPDPETFIPWASKLVNANPSQASLDDLTQNPIVVKEFLKQLDKTAAADKLQGFEKIKALYLETTPFDIETNSLLTPTMKLKRNESSITENFYFYTNILLQPRHVMAISTSNVFSLLGKGLKLTTAEDIKVYIEQINNIESLEKIILSGNTIGSEASAELAKILPEKIALKSVDFSDIFTGRLREDVKESVQVLCDALLDLPNLQTLNLSDNAFGPTGAESMYNFLASNRALKELYLNNNGLGIQGAKLIAAAFMERHTKHLNNVDGPSLEVLVMGRNRLENGSSEEISEMFSRLGSLKVVRLPQNGIRPEGISTILKGLSKNYNLEHLDLQDNTFVLPGSKALAEALPNWKKLTALNIGDCLLGKQGGALAIESLKHNLGLVELNLQYNEIEEDGALVLSSVLCNLDNLKVLELNGNKFNAESEAVESIRNALISNVNVLENDEDHGQTSKESQSNTSAFQQTNTTVQTSLNDSQTDKNLEPIIPKAGSPNTNVKDDLLSESRPSTPRKSSAADQLNSDIASLVDEMKNNLKL</sequence>
<reference evidence="5 6" key="1">
    <citation type="journal article" date="2018" name="MBio">
        <title>Comparative Genomics Reveals the Core Gene Toolbox for the Fungus-Insect Symbiosis.</title>
        <authorList>
            <person name="Wang Y."/>
            <person name="Stata M."/>
            <person name="Wang W."/>
            <person name="Stajich J.E."/>
            <person name="White M.M."/>
            <person name="Moncalvo J.M."/>
        </authorList>
    </citation>
    <scope>NUCLEOTIDE SEQUENCE [LARGE SCALE GENOMIC DNA]</scope>
    <source>
        <strain evidence="5 6">SWE-8-4</strain>
    </source>
</reference>
<proteinExistence type="predicted"/>
<dbReference type="STRING" id="133385.A0A2T9YUC7"/>
<accession>A0A2T9YUC7</accession>
<dbReference type="InterPro" id="IPR000873">
    <property type="entry name" value="AMP-dep_synth/lig_dom"/>
</dbReference>
<protein>
    <recommendedName>
        <fullName evidence="4">AMP-dependent synthetase/ligase domain-containing protein</fullName>
    </recommendedName>
</protein>
<dbReference type="AlphaFoldDB" id="A0A2T9YUC7"/>
<dbReference type="GO" id="GO:0016020">
    <property type="term" value="C:membrane"/>
    <property type="evidence" value="ECO:0007669"/>
    <property type="project" value="TreeGrafter"/>
</dbReference>
<evidence type="ECO:0000259" key="4">
    <source>
        <dbReference type="Pfam" id="PF00501"/>
    </source>
</evidence>
<dbReference type="InterPro" id="IPR020845">
    <property type="entry name" value="AMP-binding_CS"/>
</dbReference>
<dbReference type="Pfam" id="PF13516">
    <property type="entry name" value="LRR_6"/>
    <property type="match status" value="1"/>
</dbReference>
<dbReference type="InterPro" id="IPR042099">
    <property type="entry name" value="ANL_N_sf"/>
</dbReference>
<dbReference type="InterPro" id="IPR001611">
    <property type="entry name" value="Leu-rich_rpt"/>
</dbReference>
<dbReference type="GO" id="GO:0005783">
    <property type="term" value="C:endoplasmic reticulum"/>
    <property type="evidence" value="ECO:0007669"/>
    <property type="project" value="TreeGrafter"/>
</dbReference>
<evidence type="ECO:0000256" key="1">
    <source>
        <dbReference type="ARBA" id="ARBA00022741"/>
    </source>
</evidence>
<dbReference type="Pfam" id="PF00501">
    <property type="entry name" value="AMP-binding"/>
    <property type="match status" value="1"/>
</dbReference>
<feature type="compositionally biased region" description="Polar residues" evidence="3">
    <location>
        <begin position="1025"/>
        <end position="1049"/>
    </location>
</feature>
<evidence type="ECO:0000256" key="3">
    <source>
        <dbReference type="SAM" id="MobiDB-lite"/>
    </source>
</evidence>
<evidence type="ECO:0000313" key="6">
    <source>
        <dbReference type="Proteomes" id="UP000245383"/>
    </source>
</evidence>
<keyword evidence="1" id="KW-0547">Nucleotide-binding</keyword>
<dbReference type="GO" id="GO:0005524">
    <property type="term" value="F:ATP binding"/>
    <property type="evidence" value="ECO:0007669"/>
    <property type="project" value="UniProtKB-KW"/>
</dbReference>
<dbReference type="Gene3D" id="3.40.50.12780">
    <property type="entry name" value="N-terminal domain of ligase-like"/>
    <property type="match status" value="1"/>
</dbReference>
<evidence type="ECO:0000313" key="5">
    <source>
        <dbReference type="EMBL" id="PVU95931.1"/>
    </source>
</evidence>
<dbReference type="SUPFAM" id="SSF52047">
    <property type="entry name" value="RNI-like"/>
    <property type="match status" value="1"/>
</dbReference>
<dbReference type="SUPFAM" id="SSF56801">
    <property type="entry name" value="Acetyl-CoA synthetase-like"/>
    <property type="match status" value="1"/>
</dbReference>
<evidence type="ECO:0000256" key="2">
    <source>
        <dbReference type="ARBA" id="ARBA00022840"/>
    </source>
</evidence>
<dbReference type="SMART" id="SM00368">
    <property type="entry name" value="LRR_RI"/>
    <property type="match status" value="9"/>
</dbReference>
<feature type="region of interest" description="Disordered" evidence="3">
    <location>
        <begin position="1018"/>
        <end position="1092"/>
    </location>
</feature>
<dbReference type="PROSITE" id="PS00455">
    <property type="entry name" value="AMP_BINDING"/>
    <property type="match status" value="1"/>
</dbReference>
<organism evidence="5 6">
    <name type="scientific">Smittium simulii</name>
    <dbReference type="NCBI Taxonomy" id="133385"/>
    <lineage>
        <taxon>Eukaryota</taxon>
        <taxon>Fungi</taxon>
        <taxon>Fungi incertae sedis</taxon>
        <taxon>Zoopagomycota</taxon>
        <taxon>Kickxellomycotina</taxon>
        <taxon>Harpellomycetes</taxon>
        <taxon>Harpellales</taxon>
        <taxon>Legeriomycetaceae</taxon>
        <taxon>Smittium</taxon>
    </lineage>
</organism>
<dbReference type="InterPro" id="IPR032675">
    <property type="entry name" value="LRR_dom_sf"/>
</dbReference>
<dbReference type="OrthoDB" id="1700726at2759"/>
<keyword evidence="6" id="KW-1185">Reference proteome</keyword>
<feature type="domain" description="AMP-dependent synthetase/ligase" evidence="4">
    <location>
        <begin position="68"/>
        <end position="493"/>
    </location>
</feature>
<dbReference type="Gene3D" id="3.80.10.10">
    <property type="entry name" value="Ribonuclease Inhibitor"/>
    <property type="match status" value="1"/>
</dbReference>
<name>A0A2T9YUC7_9FUNG</name>
<dbReference type="EMBL" id="MBFR01000044">
    <property type="protein sequence ID" value="PVU95931.1"/>
    <property type="molecule type" value="Genomic_DNA"/>
</dbReference>
<feature type="compositionally biased region" description="Polar residues" evidence="3">
    <location>
        <begin position="1077"/>
        <end position="1092"/>
    </location>
</feature>